<keyword evidence="3" id="KW-1185">Reference proteome</keyword>
<organism evidence="2 3">
    <name type="scientific">Blastococcus brunescens</name>
    <dbReference type="NCBI Taxonomy" id="1564165"/>
    <lineage>
        <taxon>Bacteria</taxon>
        <taxon>Bacillati</taxon>
        <taxon>Actinomycetota</taxon>
        <taxon>Actinomycetes</taxon>
        <taxon>Geodermatophilales</taxon>
        <taxon>Geodermatophilaceae</taxon>
        <taxon>Blastococcus</taxon>
    </lineage>
</organism>
<evidence type="ECO:0008006" key="4">
    <source>
        <dbReference type="Google" id="ProtNLM"/>
    </source>
</evidence>
<evidence type="ECO:0000256" key="1">
    <source>
        <dbReference type="SAM" id="MobiDB-lite"/>
    </source>
</evidence>
<dbReference type="Proteomes" id="UP001324287">
    <property type="component" value="Chromosome"/>
</dbReference>
<feature type="compositionally biased region" description="Low complexity" evidence="1">
    <location>
        <begin position="239"/>
        <end position="252"/>
    </location>
</feature>
<gene>
    <name evidence="2" type="ORF">U6N30_10455</name>
</gene>
<feature type="compositionally biased region" description="Low complexity" evidence="1">
    <location>
        <begin position="260"/>
        <end position="269"/>
    </location>
</feature>
<dbReference type="RefSeq" id="WP_324277245.1">
    <property type="nucleotide sequence ID" value="NZ_CP141261.1"/>
</dbReference>
<dbReference type="EMBL" id="CP141261">
    <property type="protein sequence ID" value="WRL65928.1"/>
    <property type="molecule type" value="Genomic_DNA"/>
</dbReference>
<evidence type="ECO:0000313" key="3">
    <source>
        <dbReference type="Proteomes" id="UP001324287"/>
    </source>
</evidence>
<accession>A0ABZ1B7Z0</accession>
<proteinExistence type="predicted"/>
<reference evidence="2 3" key="1">
    <citation type="submission" date="2023-12" db="EMBL/GenBank/DDBJ databases">
        <title>Blastococcus brunescens sp. nov., an actonobacterium isolated from sandstone collected in sahara desert.</title>
        <authorList>
            <person name="Gtari M."/>
            <person name="Ghodhbane F."/>
        </authorList>
    </citation>
    <scope>NUCLEOTIDE SEQUENCE [LARGE SCALE GENOMIC DNA]</scope>
    <source>
        <strain evidence="2 3">BMG 8361</strain>
    </source>
</reference>
<evidence type="ECO:0000313" key="2">
    <source>
        <dbReference type="EMBL" id="WRL65928.1"/>
    </source>
</evidence>
<sequence>MSGGRAGWSRLLFTAVGIGLAVALLLGAGGVLPAAHQRADVAAGRYTEGQGTAAAGIDSRTSVSLWRGLPVTVFEFDVHGDPGTRPPLGLDAVPGPGTTSVSPALARALSGPRADELAPRIPGRVTEEIAPKGLVGPDELYAIAASDLSDLAGVDGIARGARFAQAAPTAAVLADDETAVAARLGAACLLVPLLVLVGVSARLSAATREQRNAAIRLVGGTRRQMLGLAAAEARSPPGSARASAWGSSSCCDPSPPGWPPSSTVSGPPISPPGSAGPCWSCSARRCLPRWWGWPDSGAC</sequence>
<protein>
    <recommendedName>
        <fullName evidence="4">FtsX-like permease family protein</fullName>
    </recommendedName>
</protein>
<name>A0ABZ1B7Z0_9ACTN</name>
<feature type="region of interest" description="Disordered" evidence="1">
    <location>
        <begin position="239"/>
        <end position="269"/>
    </location>
</feature>